<dbReference type="Pfam" id="PF14334">
    <property type="entry name" value="DUF4390"/>
    <property type="match status" value="1"/>
</dbReference>
<sequence>MRAVAWTVFSTRCCSALDREGRARRRLLRAAAGALLLAPLQRLAQAQAAQPQWRVALVDDALVVDARVPLQLPAAVHDALLRGVALTFVWQLEVRRPLWYWTDRQLLRAQRWVRLAYQPLTQRWRVSVHEADATNPALQRSLDTLDDALALVRSSQRWRVPLPQPLHADDQILLAFELDSGRLPRPLQWWPGADQHEPLGWRTALPAAVALATEDRL</sequence>
<evidence type="ECO:0000313" key="1">
    <source>
        <dbReference type="EMBL" id="TSE21175.1"/>
    </source>
</evidence>
<dbReference type="InterPro" id="IPR025500">
    <property type="entry name" value="DUF4390"/>
</dbReference>
<organism evidence="1 2">
    <name type="scientific">Tepidimonas aquatica</name>
    <dbReference type="NCBI Taxonomy" id="247482"/>
    <lineage>
        <taxon>Bacteria</taxon>
        <taxon>Pseudomonadati</taxon>
        <taxon>Pseudomonadota</taxon>
        <taxon>Betaproteobacteria</taxon>
        <taxon>Burkholderiales</taxon>
        <taxon>Tepidimonas</taxon>
    </lineage>
</organism>
<keyword evidence="2" id="KW-1185">Reference proteome</keyword>
<gene>
    <name evidence="1" type="ORF">Taqua_02337</name>
</gene>
<evidence type="ECO:0000313" key="2">
    <source>
        <dbReference type="Proteomes" id="UP000318554"/>
    </source>
</evidence>
<dbReference type="AlphaFoldDB" id="A0A554WC71"/>
<dbReference type="OrthoDB" id="5298153at2"/>
<accession>A0A554WC71</accession>
<protein>
    <recommendedName>
        <fullName evidence="3">DUF4390 domain-containing protein</fullName>
    </recommendedName>
</protein>
<dbReference type="Proteomes" id="UP000318554">
    <property type="component" value="Unassembled WGS sequence"/>
</dbReference>
<dbReference type="EMBL" id="VJNA01000039">
    <property type="protein sequence ID" value="TSE21175.1"/>
    <property type="molecule type" value="Genomic_DNA"/>
</dbReference>
<name>A0A554WC71_9BURK</name>
<proteinExistence type="predicted"/>
<comment type="caution">
    <text evidence="1">The sequence shown here is derived from an EMBL/GenBank/DDBJ whole genome shotgun (WGS) entry which is preliminary data.</text>
</comment>
<evidence type="ECO:0008006" key="3">
    <source>
        <dbReference type="Google" id="ProtNLM"/>
    </source>
</evidence>
<reference evidence="1 2" key="1">
    <citation type="submission" date="2019-07" db="EMBL/GenBank/DDBJ databases">
        <title>Tepidimonas aquatica CLN-1 draft genome.</title>
        <authorList>
            <person name="Da Costa M.S."/>
            <person name="Froufe H.J.C."/>
            <person name="Egas C."/>
            <person name="Albuquerque L."/>
        </authorList>
    </citation>
    <scope>NUCLEOTIDE SEQUENCE [LARGE SCALE GENOMIC DNA]</scope>
    <source>
        <strain evidence="1 2">CLN-1</strain>
    </source>
</reference>